<dbReference type="InterPro" id="IPR030382">
    <property type="entry name" value="MeTrfase_TRM5/TYW2"/>
</dbReference>
<feature type="domain" description="SAM-dependent methyltransferase TRM5/TYW2-type" evidence="3">
    <location>
        <begin position="1"/>
        <end position="267"/>
    </location>
</feature>
<dbReference type="EMBL" id="CALLCH030000001">
    <property type="protein sequence ID" value="CAI4211368.1"/>
    <property type="molecule type" value="Genomic_DNA"/>
</dbReference>
<dbReference type="Proteomes" id="UP000838763">
    <property type="component" value="Unassembled WGS sequence"/>
</dbReference>
<dbReference type="GO" id="GO:0005737">
    <property type="term" value="C:cytoplasm"/>
    <property type="evidence" value="ECO:0007669"/>
    <property type="project" value="TreeGrafter"/>
</dbReference>
<comment type="catalytic activity">
    <reaction evidence="2">
        <text>4-demethylwyosine(37) in tRNA(Phe) + S-adenosyl-L-methionine = 4-demethyl-7-[(3S)-3-amino-3-carboxypropyl]wyosine(37) in tRNA(Phe) + S-methyl-5'-thioadenosine + H(+)</text>
        <dbReference type="Rhea" id="RHEA:36355"/>
        <dbReference type="Rhea" id="RHEA-COMP:10164"/>
        <dbReference type="Rhea" id="RHEA-COMP:10378"/>
        <dbReference type="ChEBI" id="CHEBI:15378"/>
        <dbReference type="ChEBI" id="CHEBI:17509"/>
        <dbReference type="ChEBI" id="CHEBI:59789"/>
        <dbReference type="ChEBI" id="CHEBI:64315"/>
        <dbReference type="ChEBI" id="CHEBI:73550"/>
        <dbReference type="EC" id="2.5.1.114"/>
    </reaction>
</comment>
<dbReference type="PANTHER" id="PTHR23245:SF25">
    <property type="entry name" value="TRNA WYBUTOSINE-SYNTHESIZING PROTEIN 2 HOMOLOG"/>
    <property type="match status" value="1"/>
</dbReference>
<dbReference type="OrthoDB" id="2387925at2759"/>
<dbReference type="InterPro" id="IPR029063">
    <property type="entry name" value="SAM-dependent_MTases_sf"/>
</dbReference>
<dbReference type="Gene3D" id="3.40.50.150">
    <property type="entry name" value="Vaccinia Virus protein VP39"/>
    <property type="match status" value="1"/>
</dbReference>
<sequence>MSLPKRFMVYEPMVLLSPGAFSEAAWVAVLDSSMKQEKESLYRIMLEAISKIQKSKFWIFTGARPVAALQRRARPPGDLRDRWAVDLYAGIGYFVFSYAKLGMRVLCWEINPWSVEGLRRGALRNGWKVRVVCGEELARPTCDLVGDEQIVVFVEDNQKARGRIESLRSHLGNLEVLHVNGGLLPTSKDTWAESWEMTSTSAEAWLHLHENVGEDDVETWRGQIQDLFGEWATRDGHERRAEIEHVEKVKTIAPRVWHCVFDVYITRLSLLSKESQ</sequence>
<dbReference type="PROSITE" id="PS51684">
    <property type="entry name" value="SAM_MT_TRM5_TYW2"/>
    <property type="match status" value="1"/>
</dbReference>
<evidence type="ECO:0000313" key="5">
    <source>
        <dbReference type="Proteomes" id="UP000838763"/>
    </source>
</evidence>
<evidence type="ECO:0000259" key="3">
    <source>
        <dbReference type="PROSITE" id="PS51684"/>
    </source>
</evidence>
<dbReference type="GO" id="GO:0008175">
    <property type="term" value="F:tRNA methyltransferase activity"/>
    <property type="evidence" value="ECO:0007669"/>
    <property type="project" value="TreeGrafter"/>
</dbReference>
<evidence type="ECO:0000256" key="2">
    <source>
        <dbReference type="ARBA" id="ARBA00049400"/>
    </source>
</evidence>
<dbReference type="GO" id="GO:0031591">
    <property type="term" value="P:wybutosine biosynthetic process"/>
    <property type="evidence" value="ECO:0007669"/>
    <property type="project" value="TreeGrafter"/>
</dbReference>
<evidence type="ECO:0000313" key="4">
    <source>
        <dbReference type="EMBL" id="CAI4211368.1"/>
    </source>
</evidence>
<organism evidence="4 5">
    <name type="scientific">Parascedosporium putredinis</name>
    <dbReference type="NCBI Taxonomy" id="1442378"/>
    <lineage>
        <taxon>Eukaryota</taxon>
        <taxon>Fungi</taxon>
        <taxon>Dikarya</taxon>
        <taxon>Ascomycota</taxon>
        <taxon>Pezizomycotina</taxon>
        <taxon>Sordariomycetes</taxon>
        <taxon>Hypocreomycetidae</taxon>
        <taxon>Microascales</taxon>
        <taxon>Microascaceae</taxon>
        <taxon>Parascedosporium</taxon>
    </lineage>
</organism>
<dbReference type="GO" id="GO:0030488">
    <property type="term" value="P:tRNA methylation"/>
    <property type="evidence" value="ECO:0007669"/>
    <property type="project" value="TreeGrafter"/>
</dbReference>
<name>A0A9P1GWT7_9PEZI</name>
<comment type="caution">
    <text evidence="4">The sequence shown here is derived from an EMBL/GenBank/DDBJ whole genome shotgun (WGS) entry which is preliminary data.</text>
</comment>
<dbReference type="PANTHER" id="PTHR23245">
    <property type="entry name" value="TRNA METHYLTRANSFERASE"/>
    <property type="match status" value="1"/>
</dbReference>
<reference evidence="4" key="1">
    <citation type="submission" date="2022-11" db="EMBL/GenBank/DDBJ databases">
        <authorList>
            <person name="Scott C."/>
            <person name="Bruce N."/>
        </authorList>
    </citation>
    <scope>NUCLEOTIDE SEQUENCE</scope>
</reference>
<keyword evidence="5" id="KW-1185">Reference proteome</keyword>
<gene>
    <name evidence="4" type="ORF">PPNO1_LOCUS1163</name>
</gene>
<protein>
    <recommendedName>
        <fullName evidence="1">tRNA(Phe) (4-demethylwyosine(37)-C(7)) aminocarboxypropyltransferase</fullName>
        <ecNumber evidence="1">2.5.1.114</ecNumber>
    </recommendedName>
</protein>
<dbReference type="AlphaFoldDB" id="A0A9P1GWT7"/>
<evidence type="ECO:0000256" key="1">
    <source>
        <dbReference type="ARBA" id="ARBA00012265"/>
    </source>
</evidence>
<dbReference type="SUPFAM" id="SSF53335">
    <property type="entry name" value="S-adenosyl-L-methionine-dependent methyltransferases"/>
    <property type="match status" value="1"/>
</dbReference>
<dbReference type="EC" id="2.5.1.114" evidence="1"/>
<accession>A0A9P1GWT7</accession>
<dbReference type="GO" id="GO:0102522">
    <property type="term" value="F:tRNA 4-demethylwyosine alpha-amino-alpha-carboxypropyltransferase activity"/>
    <property type="evidence" value="ECO:0007669"/>
    <property type="project" value="UniProtKB-EC"/>
</dbReference>
<proteinExistence type="predicted"/>